<feature type="domain" description="Orn/DAP/Arg decarboxylase 2 N-terminal" evidence="12">
    <location>
        <begin position="64"/>
        <end position="300"/>
    </location>
</feature>
<sequence>MAEAAAMRAVLEAPGVKGLEVLRLPYDEATTTNEKDAVTALIRRIVVTASDPPVTSAFSVLNLSKVAELFSAWRRGLEGVPPYYAVKCNPNPALLGALAALGAGFDCASPAEMDAVLALGVPADRIIYANPCKPESHIQHAASVGVDLTTFDSVEEVDKLRRFHPRCRLLLRLKVPDAAGGALLDLGTKYGARQEEVAPLLRAAQSAGLAVSGVAFHVGSAVSRVGVYDAAVEAARAVFDAAAATRGMPPMRVLDIGGGFTAAATFQDACDVINSALARHFGDDLLPGLQVIGEPGRYFAETPFTLAARVFGKRTRGEVREYWIDDGLFGTLCCVHMENYVPRPVPVLRRRAAGDDDDEGDESETHPSTVFGPTLDSFDVVVKGYHLPELRIGDWLVFHDVGAYTTALSCDFNGFSTSDMKTYLAFSSV</sequence>
<proteinExistence type="inferred from homology"/>
<dbReference type="CDD" id="cd00622">
    <property type="entry name" value="PLPDE_III_ODC"/>
    <property type="match status" value="1"/>
</dbReference>
<evidence type="ECO:0000256" key="8">
    <source>
        <dbReference type="ARBA" id="ARBA00049127"/>
    </source>
</evidence>
<dbReference type="PRINTS" id="PR01179">
    <property type="entry name" value="ODADCRBXLASE"/>
</dbReference>
<feature type="domain" description="Orn/DAP/Arg decarboxylase 2 C-terminal" evidence="11">
    <location>
        <begin position="302"/>
        <end position="402"/>
    </location>
</feature>
<dbReference type="PANTHER" id="PTHR11482:SF6">
    <property type="entry name" value="ORNITHINE DECARBOXYLASE 1-RELATED"/>
    <property type="match status" value="1"/>
</dbReference>
<dbReference type="InterPro" id="IPR022643">
    <property type="entry name" value="De-COase2_C"/>
</dbReference>
<dbReference type="InterPro" id="IPR009006">
    <property type="entry name" value="Ala_racemase/Decarboxylase_C"/>
</dbReference>
<evidence type="ECO:0000313" key="13">
    <source>
        <dbReference type="EMBL" id="EER97212.1"/>
    </source>
</evidence>
<dbReference type="InterPro" id="IPR029066">
    <property type="entry name" value="PLP-binding_barrel"/>
</dbReference>
<dbReference type="PROSITE" id="PS00878">
    <property type="entry name" value="ODR_DC_2_1"/>
    <property type="match status" value="1"/>
</dbReference>
<gene>
    <name evidence="13" type="ORF">SORBI_3002G302100</name>
</gene>
<dbReference type="InterPro" id="IPR022653">
    <property type="entry name" value="De-COase2_pyr-phos_BS"/>
</dbReference>
<dbReference type="UniPathway" id="UPA00535">
    <property type="reaction ID" value="UER00288"/>
</dbReference>
<evidence type="ECO:0000256" key="10">
    <source>
        <dbReference type="SAM" id="MobiDB-lite"/>
    </source>
</evidence>
<name>C5X8J5_SORBI</name>
<dbReference type="AlphaFoldDB" id="C5X8J5"/>
<dbReference type="PANTHER" id="PTHR11482">
    <property type="entry name" value="ARGININE/DIAMINOPIMELATE/ORNITHINE DECARBOXYLASE"/>
    <property type="match status" value="1"/>
</dbReference>
<dbReference type="SUPFAM" id="SSF51419">
    <property type="entry name" value="PLP-binding barrel"/>
    <property type="match status" value="1"/>
</dbReference>
<evidence type="ECO:0000313" key="14">
    <source>
        <dbReference type="Proteomes" id="UP000000768"/>
    </source>
</evidence>
<dbReference type="OrthoDB" id="5034579at2759"/>
<feature type="region of interest" description="Disordered" evidence="10">
    <location>
        <begin position="351"/>
        <end position="371"/>
    </location>
</feature>
<dbReference type="Gramene" id="EER97212">
    <property type="protein sequence ID" value="EER97212"/>
    <property type="gene ID" value="SORBI_3002G302100"/>
</dbReference>
<dbReference type="GO" id="GO:0033387">
    <property type="term" value="P:putrescine biosynthetic process from arginine, via ornithine"/>
    <property type="evidence" value="ECO:0000318"/>
    <property type="project" value="GO_Central"/>
</dbReference>
<dbReference type="FunFam" id="3.20.20.10:FF:000005">
    <property type="entry name" value="Ornithine decarboxylase"/>
    <property type="match status" value="1"/>
</dbReference>
<evidence type="ECO:0000256" key="2">
    <source>
        <dbReference type="ARBA" id="ARBA00008872"/>
    </source>
</evidence>
<comment type="similarity">
    <text evidence="2 9">Belongs to the Orn/Lys/Arg decarboxylase class-II family.</text>
</comment>
<dbReference type="PRINTS" id="PR01182">
    <property type="entry name" value="ORNDCRBXLASE"/>
</dbReference>
<dbReference type="InterPro" id="IPR022657">
    <property type="entry name" value="De-COase2_CS"/>
</dbReference>
<comment type="pathway">
    <text evidence="5">Amine and polyamine biosynthesis; putrescine biosynthesis via L-ornithine pathway; putrescine from L-ornithine: step 1/1.</text>
</comment>
<organism evidence="13 14">
    <name type="scientific">Sorghum bicolor</name>
    <name type="common">Sorghum</name>
    <name type="synonym">Sorghum vulgare</name>
    <dbReference type="NCBI Taxonomy" id="4558"/>
    <lineage>
        <taxon>Eukaryota</taxon>
        <taxon>Viridiplantae</taxon>
        <taxon>Streptophyta</taxon>
        <taxon>Embryophyta</taxon>
        <taxon>Tracheophyta</taxon>
        <taxon>Spermatophyta</taxon>
        <taxon>Magnoliopsida</taxon>
        <taxon>Liliopsida</taxon>
        <taxon>Poales</taxon>
        <taxon>Poaceae</taxon>
        <taxon>PACMAD clade</taxon>
        <taxon>Panicoideae</taxon>
        <taxon>Andropogonodae</taxon>
        <taxon>Andropogoneae</taxon>
        <taxon>Sorghinae</taxon>
        <taxon>Sorghum</taxon>
    </lineage>
</organism>
<dbReference type="Pfam" id="PF00278">
    <property type="entry name" value="Orn_DAP_Arg_deC"/>
    <property type="match status" value="1"/>
</dbReference>
<dbReference type="GO" id="GO:0004586">
    <property type="term" value="F:ornithine decarboxylase activity"/>
    <property type="evidence" value="ECO:0000318"/>
    <property type="project" value="GO_Central"/>
</dbReference>
<protein>
    <recommendedName>
        <fullName evidence="6">ornithine decarboxylase</fullName>
        <ecNumber evidence="6">4.1.1.17</ecNumber>
    </recommendedName>
</protein>
<dbReference type="Proteomes" id="UP000000768">
    <property type="component" value="Chromosome 2"/>
</dbReference>
<dbReference type="HOGENOM" id="CLU_026444_1_0_1"/>
<accession>C5X8J5</accession>
<dbReference type="KEGG" id="sbi:8077429"/>
<dbReference type="Gene3D" id="3.20.20.10">
    <property type="entry name" value="Alanine racemase"/>
    <property type="match status" value="1"/>
</dbReference>
<comment type="subunit">
    <text evidence="7">Homodimer. Only the dimer is catalytically active, as the active sites are constructed of residues from both monomers.</text>
</comment>
<evidence type="ECO:0000256" key="6">
    <source>
        <dbReference type="ARBA" id="ARBA00034138"/>
    </source>
</evidence>
<dbReference type="PROSITE" id="PS00879">
    <property type="entry name" value="ODR_DC_2_2"/>
    <property type="match status" value="1"/>
</dbReference>
<keyword evidence="4" id="KW-0456">Lyase</keyword>
<reference evidence="13 14" key="1">
    <citation type="journal article" date="2009" name="Nature">
        <title>The Sorghum bicolor genome and the diversification of grasses.</title>
        <authorList>
            <person name="Paterson A.H."/>
            <person name="Bowers J.E."/>
            <person name="Bruggmann R."/>
            <person name="Dubchak I."/>
            <person name="Grimwood J."/>
            <person name="Gundlach H."/>
            <person name="Haberer G."/>
            <person name="Hellsten U."/>
            <person name="Mitros T."/>
            <person name="Poliakov A."/>
            <person name="Schmutz J."/>
            <person name="Spannagl M."/>
            <person name="Tang H."/>
            <person name="Wang X."/>
            <person name="Wicker T."/>
            <person name="Bharti A.K."/>
            <person name="Chapman J."/>
            <person name="Feltus F.A."/>
            <person name="Gowik U."/>
            <person name="Grigoriev I.V."/>
            <person name="Lyons E."/>
            <person name="Maher C.A."/>
            <person name="Martis M."/>
            <person name="Narechania A."/>
            <person name="Otillar R.P."/>
            <person name="Penning B.W."/>
            <person name="Salamov A.A."/>
            <person name="Wang Y."/>
            <person name="Zhang L."/>
            <person name="Carpita N.C."/>
            <person name="Freeling M."/>
            <person name="Gingle A.R."/>
            <person name="Hash C.T."/>
            <person name="Keller B."/>
            <person name="Klein P."/>
            <person name="Kresovich S."/>
            <person name="McCann M.C."/>
            <person name="Ming R."/>
            <person name="Peterson D.G."/>
            <person name="Mehboob-ur-Rahman"/>
            <person name="Ware D."/>
            <person name="Westhoff P."/>
            <person name="Mayer K.F."/>
            <person name="Messing J."/>
            <person name="Rokhsar D.S."/>
        </authorList>
    </citation>
    <scope>NUCLEOTIDE SEQUENCE [LARGE SCALE GENOMIC DNA]</scope>
    <source>
        <strain evidence="14">cv. BTx623</strain>
    </source>
</reference>
<evidence type="ECO:0000256" key="5">
    <source>
        <dbReference type="ARBA" id="ARBA00034115"/>
    </source>
</evidence>
<dbReference type="Pfam" id="PF02784">
    <property type="entry name" value="Orn_Arg_deC_N"/>
    <property type="match status" value="1"/>
</dbReference>
<evidence type="ECO:0000256" key="4">
    <source>
        <dbReference type="ARBA" id="ARBA00023239"/>
    </source>
</evidence>
<evidence type="ECO:0000256" key="1">
    <source>
        <dbReference type="ARBA" id="ARBA00001933"/>
    </source>
</evidence>
<dbReference type="InterPro" id="IPR000183">
    <property type="entry name" value="Orn/DAP/Arg_de-COase"/>
</dbReference>
<evidence type="ECO:0000256" key="9">
    <source>
        <dbReference type="RuleBase" id="RU003737"/>
    </source>
</evidence>
<comment type="catalytic activity">
    <reaction evidence="8">
        <text>L-ornithine + H(+) = putrescine + CO2</text>
        <dbReference type="Rhea" id="RHEA:22964"/>
        <dbReference type="ChEBI" id="CHEBI:15378"/>
        <dbReference type="ChEBI" id="CHEBI:16526"/>
        <dbReference type="ChEBI" id="CHEBI:46911"/>
        <dbReference type="ChEBI" id="CHEBI:326268"/>
        <dbReference type="EC" id="4.1.1.17"/>
    </reaction>
</comment>
<dbReference type="SUPFAM" id="SSF50621">
    <property type="entry name" value="Alanine racemase C-terminal domain-like"/>
    <property type="match status" value="1"/>
</dbReference>
<dbReference type="InParanoid" id="C5X8J5"/>
<evidence type="ECO:0000256" key="7">
    <source>
        <dbReference type="ARBA" id="ARBA00046672"/>
    </source>
</evidence>
<dbReference type="GO" id="GO:0005737">
    <property type="term" value="C:cytoplasm"/>
    <property type="evidence" value="ECO:0000318"/>
    <property type="project" value="GO_Central"/>
</dbReference>
<keyword evidence="3" id="KW-0663">Pyridoxal phosphate</keyword>
<comment type="cofactor">
    <cofactor evidence="1">
        <name>pyridoxal 5'-phosphate</name>
        <dbReference type="ChEBI" id="CHEBI:597326"/>
    </cofactor>
</comment>
<dbReference type="InterPro" id="IPR002433">
    <property type="entry name" value="Orn_de-COase"/>
</dbReference>
<dbReference type="Gene3D" id="2.40.37.10">
    <property type="entry name" value="Lyase, Ornithine Decarboxylase, Chain A, domain 1"/>
    <property type="match status" value="1"/>
</dbReference>
<dbReference type="EC" id="4.1.1.17" evidence="6"/>
<dbReference type="EMBL" id="CM000761">
    <property type="protein sequence ID" value="EER97212.1"/>
    <property type="molecule type" value="Genomic_DNA"/>
</dbReference>
<reference evidence="14" key="2">
    <citation type="journal article" date="2018" name="Plant J.">
        <title>The Sorghum bicolor reference genome: improved assembly, gene annotations, a transcriptome atlas, and signatures of genome organization.</title>
        <authorList>
            <person name="McCormick R.F."/>
            <person name="Truong S.K."/>
            <person name="Sreedasyam A."/>
            <person name="Jenkins J."/>
            <person name="Shu S."/>
            <person name="Sims D."/>
            <person name="Kennedy M."/>
            <person name="Amirebrahimi M."/>
            <person name="Weers B.D."/>
            <person name="McKinley B."/>
            <person name="Mattison A."/>
            <person name="Morishige D.T."/>
            <person name="Grimwood J."/>
            <person name="Schmutz J."/>
            <person name="Mullet J.E."/>
        </authorList>
    </citation>
    <scope>NUCLEOTIDE SEQUENCE [LARGE SCALE GENOMIC DNA]</scope>
    <source>
        <strain evidence="14">cv. BTx623</strain>
    </source>
</reference>
<dbReference type="InterPro" id="IPR022644">
    <property type="entry name" value="De-COase2_N"/>
</dbReference>
<evidence type="ECO:0000259" key="11">
    <source>
        <dbReference type="Pfam" id="PF00278"/>
    </source>
</evidence>
<dbReference type="eggNOG" id="KOG0622">
    <property type="taxonomic scope" value="Eukaryota"/>
</dbReference>
<evidence type="ECO:0000259" key="12">
    <source>
        <dbReference type="Pfam" id="PF02784"/>
    </source>
</evidence>
<evidence type="ECO:0000256" key="3">
    <source>
        <dbReference type="ARBA" id="ARBA00022898"/>
    </source>
</evidence>
<keyword evidence="14" id="KW-1185">Reference proteome</keyword>
<dbReference type="STRING" id="4558.C5X8J5"/>
<dbReference type="OMA" id="NDGLYGC"/>